<evidence type="ECO:0000256" key="1">
    <source>
        <dbReference type="SAM" id="MobiDB-lite"/>
    </source>
</evidence>
<dbReference type="Proteomes" id="UP000652219">
    <property type="component" value="Unassembled WGS sequence"/>
</dbReference>
<reference evidence="3 4" key="1">
    <citation type="journal article" date="2020" name="Phytopathology">
        <title>Genome Sequence Resources of Colletotrichum truncatum, C. plurivorum, C. musicola, and C. sojae: Four Species Pathogenic to Soybean (Glycine max).</title>
        <authorList>
            <person name="Rogerio F."/>
            <person name="Boufleur T.R."/>
            <person name="Ciampi-Guillardi M."/>
            <person name="Sukno S.A."/>
            <person name="Thon M.R."/>
            <person name="Massola Junior N.S."/>
            <person name="Baroncelli R."/>
        </authorList>
    </citation>
    <scope>NUCLEOTIDE SEQUENCE [LARGE SCALE GENOMIC DNA]</scope>
    <source>
        <strain evidence="3 4">LFN0009</strain>
    </source>
</reference>
<keyword evidence="2" id="KW-0812">Transmembrane</keyword>
<keyword evidence="2" id="KW-1133">Transmembrane helix</keyword>
<sequence length="123" mass="13523">MKYYYQTRVLVLVYVIVVLLAVLGVVAGAVAFRRNGGVSRNSNFSSIVAATRSNNLNKVDWDGPEKDRGNVSSDVMHRRLGYGQVRTYQDGGEQGSTRAGHDEDVKYGFGFEGDVDQSTGTRK</sequence>
<feature type="region of interest" description="Disordered" evidence="1">
    <location>
        <begin position="87"/>
        <end position="123"/>
    </location>
</feature>
<keyword evidence="4" id="KW-1185">Reference proteome</keyword>
<keyword evidence="2" id="KW-0472">Membrane</keyword>
<evidence type="ECO:0000313" key="4">
    <source>
        <dbReference type="Proteomes" id="UP000652219"/>
    </source>
</evidence>
<accession>A0A8H6J4X1</accession>
<name>A0A8H6J4X1_9PEZI</name>
<protein>
    <submittedName>
        <fullName evidence="3">Uncharacterized protein</fullName>
    </submittedName>
</protein>
<organism evidence="3 4">
    <name type="scientific">Colletotrichum sojae</name>
    <dbReference type="NCBI Taxonomy" id="2175907"/>
    <lineage>
        <taxon>Eukaryota</taxon>
        <taxon>Fungi</taxon>
        <taxon>Dikarya</taxon>
        <taxon>Ascomycota</taxon>
        <taxon>Pezizomycotina</taxon>
        <taxon>Sordariomycetes</taxon>
        <taxon>Hypocreomycetidae</taxon>
        <taxon>Glomerellales</taxon>
        <taxon>Glomerellaceae</taxon>
        <taxon>Colletotrichum</taxon>
        <taxon>Colletotrichum orchidearum species complex</taxon>
    </lineage>
</organism>
<comment type="caution">
    <text evidence="3">The sequence shown here is derived from an EMBL/GenBank/DDBJ whole genome shotgun (WGS) entry which is preliminary data.</text>
</comment>
<proteinExistence type="predicted"/>
<feature type="transmembrane region" description="Helical" evidence="2">
    <location>
        <begin position="12"/>
        <end position="32"/>
    </location>
</feature>
<gene>
    <name evidence="3" type="ORF">CSOJ01_08955</name>
</gene>
<evidence type="ECO:0000256" key="2">
    <source>
        <dbReference type="SAM" id="Phobius"/>
    </source>
</evidence>
<dbReference type="EMBL" id="WIGN01000163">
    <property type="protein sequence ID" value="KAF6806231.1"/>
    <property type="molecule type" value="Genomic_DNA"/>
</dbReference>
<dbReference type="PANTHER" id="PTHR35041">
    <property type="entry name" value="MEDIATOR OF RNA POLYMERASE II TRANSCRIPTION SUBUNIT 1"/>
    <property type="match status" value="1"/>
</dbReference>
<dbReference type="AlphaFoldDB" id="A0A8H6J4X1"/>
<evidence type="ECO:0000313" key="3">
    <source>
        <dbReference type="EMBL" id="KAF6806231.1"/>
    </source>
</evidence>
<dbReference type="PANTHER" id="PTHR35041:SF3">
    <property type="entry name" value="FORMYLMETHIONINE DEFORMYLASE-LIKE PROTEIN"/>
    <property type="match status" value="1"/>
</dbReference>